<proteinExistence type="predicted"/>
<dbReference type="EMBL" id="PCWM01000075">
    <property type="protein sequence ID" value="PIR02903.1"/>
    <property type="molecule type" value="Genomic_DNA"/>
</dbReference>
<organism evidence="1 2">
    <name type="scientific">Candidatus Magasanikbacteria bacterium CG11_big_fil_rev_8_21_14_0_20_43_7</name>
    <dbReference type="NCBI Taxonomy" id="1974654"/>
    <lineage>
        <taxon>Bacteria</taxon>
        <taxon>Candidatus Magasanikiibacteriota</taxon>
    </lineage>
</organism>
<evidence type="ECO:0000313" key="2">
    <source>
        <dbReference type="Proteomes" id="UP000229782"/>
    </source>
</evidence>
<accession>A0A2H0N1X5</accession>
<evidence type="ECO:0000313" key="1">
    <source>
        <dbReference type="EMBL" id="PIR02903.1"/>
    </source>
</evidence>
<feature type="non-terminal residue" evidence="1">
    <location>
        <position position="215"/>
    </location>
</feature>
<protein>
    <submittedName>
        <fullName evidence="1">Uncharacterized protein</fullName>
    </submittedName>
</protein>
<dbReference type="Proteomes" id="UP000229782">
    <property type="component" value="Unassembled WGS sequence"/>
</dbReference>
<sequence length="215" mass="24508">MNPESPERHFEATLFEMQRQYNQTRDALASDGCFGNVFDRLKADPTLENPYIITGIDGKEYPLPSFTHIKAEIHKNQETKDFYLEQFHRGFTHLHITPFALSIDQHMAILKATILAEYKKNGGHIYSATPDILHTTLAQLQAMQDQEFPLNPDDPLYQWDQYTNADTTGDLVYFPTSFDKTNHGGKTKQQILDAQTTAGSPFAGYQVSLLHPHLH</sequence>
<reference evidence="1 2" key="1">
    <citation type="submission" date="2017-09" db="EMBL/GenBank/DDBJ databases">
        <title>Depth-based differentiation of microbial function through sediment-hosted aquifers and enrichment of novel symbionts in the deep terrestrial subsurface.</title>
        <authorList>
            <person name="Probst A.J."/>
            <person name="Ladd B."/>
            <person name="Jarett J.K."/>
            <person name="Geller-Mcgrath D.E."/>
            <person name="Sieber C.M."/>
            <person name="Emerson J.B."/>
            <person name="Anantharaman K."/>
            <person name="Thomas B.C."/>
            <person name="Malmstrom R."/>
            <person name="Stieglmeier M."/>
            <person name="Klingl A."/>
            <person name="Woyke T."/>
            <person name="Ryan C.M."/>
            <person name="Banfield J.F."/>
        </authorList>
    </citation>
    <scope>NUCLEOTIDE SEQUENCE [LARGE SCALE GENOMIC DNA]</scope>
    <source>
        <strain evidence="1">CG11_big_fil_rev_8_21_14_0_20_43_7</strain>
    </source>
</reference>
<dbReference type="AlphaFoldDB" id="A0A2H0N1X5"/>
<gene>
    <name evidence="1" type="ORF">COV60_03105</name>
</gene>
<comment type="caution">
    <text evidence="1">The sequence shown here is derived from an EMBL/GenBank/DDBJ whole genome shotgun (WGS) entry which is preliminary data.</text>
</comment>
<name>A0A2H0N1X5_9BACT</name>